<evidence type="ECO:0000313" key="2">
    <source>
        <dbReference type="Proteomes" id="UP000254912"/>
    </source>
</evidence>
<dbReference type="RefSeq" id="WP_070229713.1">
    <property type="nucleotide sequence ID" value="NZ_BJYO01000002.1"/>
</dbReference>
<organism evidence="1 2">
    <name type="scientific">Weissella soli</name>
    <dbReference type="NCBI Taxonomy" id="155866"/>
    <lineage>
        <taxon>Bacteria</taxon>
        <taxon>Bacillati</taxon>
        <taxon>Bacillota</taxon>
        <taxon>Bacilli</taxon>
        <taxon>Lactobacillales</taxon>
        <taxon>Lactobacillaceae</taxon>
        <taxon>Weissella</taxon>
    </lineage>
</organism>
<dbReference type="Proteomes" id="UP000254912">
    <property type="component" value="Unassembled WGS sequence"/>
</dbReference>
<sequence>MAVKVTTARFKHVNHDETGAEKDVVAIRSLTLAPDVTEANVLELAATLNELELIPINRIELVSTMVLNVEGVK</sequence>
<dbReference type="AlphaFoldDB" id="A0A288QLP2"/>
<evidence type="ECO:0000313" key="1">
    <source>
        <dbReference type="EMBL" id="RDL11640.1"/>
    </source>
</evidence>
<accession>A0A288QLP2</accession>
<dbReference type="EMBL" id="QRAS01000001">
    <property type="protein sequence ID" value="RDL11640.1"/>
    <property type="molecule type" value="Genomic_DNA"/>
</dbReference>
<keyword evidence="2" id="KW-1185">Reference proteome</keyword>
<dbReference type="KEGG" id="wso:WSWS_00429"/>
<gene>
    <name evidence="1" type="ORF">DFP99_0058</name>
</gene>
<reference evidence="1 2" key="1">
    <citation type="submission" date="2018-07" db="EMBL/GenBank/DDBJ databases">
        <title>Genomic Encyclopedia of Type Strains, Phase III (KMG-III): the genomes of soil and plant-associated and newly described type strains.</title>
        <authorList>
            <person name="Whitman W."/>
        </authorList>
    </citation>
    <scope>NUCLEOTIDE SEQUENCE [LARGE SCALE GENOMIC DNA]</scope>
    <source>
        <strain evidence="1 2">CECT 7031</strain>
    </source>
</reference>
<dbReference type="GeneID" id="94545638"/>
<protein>
    <submittedName>
        <fullName evidence="1">Uncharacterized protein</fullName>
    </submittedName>
</protein>
<name>A0A288QLP2_9LACO</name>
<proteinExistence type="predicted"/>
<comment type="caution">
    <text evidence="1">The sequence shown here is derived from an EMBL/GenBank/DDBJ whole genome shotgun (WGS) entry which is preliminary data.</text>
</comment>